<dbReference type="Proteomes" id="UP000198556">
    <property type="component" value="Unassembled WGS sequence"/>
</dbReference>
<dbReference type="GO" id="GO:0046872">
    <property type="term" value="F:metal ion binding"/>
    <property type="evidence" value="ECO:0007669"/>
    <property type="project" value="InterPro"/>
</dbReference>
<proteinExistence type="predicted"/>
<dbReference type="PROSITE" id="PS50846">
    <property type="entry name" value="HMA_2"/>
    <property type="match status" value="1"/>
</dbReference>
<dbReference type="SUPFAM" id="SSF55008">
    <property type="entry name" value="HMA, heavy metal-associated domain"/>
    <property type="match status" value="1"/>
</dbReference>
<dbReference type="Gene3D" id="3.30.70.100">
    <property type="match status" value="1"/>
</dbReference>
<name>A0A1H9PBS6_9LACT</name>
<evidence type="ECO:0000259" key="1">
    <source>
        <dbReference type="PROSITE" id="PS50846"/>
    </source>
</evidence>
<organism evidence="2 3">
    <name type="scientific">Granulicatella balaenopterae</name>
    <dbReference type="NCBI Taxonomy" id="137733"/>
    <lineage>
        <taxon>Bacteria</taxon>
        <taxon>Bacillati</taxon>
        <taxon>Bacillota</taxon>
        <taxon>Bacilli</taxon>
        <taxon>Lactobacillales</taxon>
        <taxon>Carnobacteriaceae</taxon>
        <taxon>Granulicatella</taxon>
    </lineage>
</organism>
<reference evidence="2 3" key="1">
    <citation type="submission" date="2016-10" db="EMBL/GenBank/DDBJ databases">
        <authorList>
            <person name="de Groot N.N."/>
        </authorList>
    </citation>
    <scope>NUCLEOTIDE SEQUENCE [LARGE SCALE GENOMIC DNA]</scope>
    <source>
        <strain evidence="2 3">DSM 15827</strain>
    </source>
</reference>
<accession>A0A1H9PBS6</accession>
<dbReference type="Pfam" id="PF00403">
    <property type="entry name" value="HMA"/>
    <property type="match status" value="1"/>
</dbReference>
<evidence type="ECO:0000313" key="2">
    <source>
        <dbReference type="EMBL" id="SER45033.1"/>
    </source>
</evidence>
<sequence length="73" mass="8238">MKKKFKLTNVDCANCAQKMEDSINKIPGVEKARVSFMMQKLTVEADEEKFDDIMTQATAICKAIEPDCSLIIH</sequence>
<feature type="domain" description="HMA" evidence="1">
    <location>
        <begin position="1"/>
        <end position="68"/>
    </location>
</feature>
<dbReference type="STRING" id="137733.SAMN05421767_1534"/>
<dbReference type="InterPro" id="IPR036163">
    <property type="entry name" value="HMA_dom_sf"/>
</dbReference>
<dbReference type="EMBL" id="FOGF01000053">
    <property type="protein sequence ID" value="SER45033.1"/>
    <property type="molecule type" value="Genomic_DNA"/>
</dbReference>
<dbReference type="CDD" id="cd00371">
    <property type="entry name" value="HMA"/>
    <property type="match status" value="1"/>
</dbReference>
<keyword evidence="3" id="KW-1185">Reference proteome</keyword>
<dbReference type="AlphaFoldDB" id="A0A1H9PBS6"/>
<protein>
    <submittedName>
        <fullName evidence="2">Heavy-metal-associated domain-containing protein</fullName>
    </submittedName>
</protein>
<evidence type="ECO:0000313" key="3">
    <source>
        <dbReference type="Proteomes" id="UP000198556"/>
    </source>
</evidence>
<dbReference type="OrthoDB" id="9813965at2"/>
<dbReference type="InterPro" id="IPR006121">
    <property type="entry name" value="HMA_dom"/>
</dbReference>
<dbReference type="RefSeq" id="WP_089747911.1">
    <property type="nucleotide sequence ID" value="NZ_FOGF01000053.1"/>
</dbReference>
<gene>
    <name evidence="2" type="ORF">SAMN05421767_1534</name>
</gene>